<comment type="cofactor">
    <cofactor evidence="1">
        <name>FAD</name>
        <dbReference type="ChEBI" id="CHEBI:57692"/>
    </cofactor>
</comment>
<dbReference type="PANTHER" id="PTHR43884">
    <property type="entry name" value="ACYL-COA DEHYDROGENASE"/>
    <property type="match status" value="1"/>
</dbReference>
<dbReference type="InterPro" id="IPR009100">
    <property type="entry name" value="AcylCoA_DH/oxidase_NM_dom_sf"/>
</dbReference>
<dbReference type="Gene3D" id="1.20.140.10">
    <property type="entry name" value="Butyryl-CoA Dehydrogenase, subunit A, domain 3"/>
    <property type="match status" value="1"/>
</dbReference>
<sequence length="347" mass="36468">MNELQTILSDTANRLLAGRITRKVLEAAEAGEWQAGLWQALEENGLPRVLVPESDGGAGGGWAEASIVLKAAGRHAAPVPLGETILAGWLLAKAGIGMPDGPVTLVGAGAMIEKGKISGKAPGVPYARHASHAVILHAKPDAQSTKIALVALKDAAIEEDVNLARQPRDTVVFSGEEAAESGEIPGLVDVKLWGALLRACEMSGALSSLLEQTVQYAGERKQFGKPIGKFQAIQQQLAVLSTHVAAANVAAAHACAAADKYSEKGSARFEIAVAKIRADEAANLATGIAHQVHGAIGFTYEHSLHFATRRLWSWRAEFGSGRDWAKELGHAAIERGGAALWPFVTAR</sequence>
<evidence type="ECO:0000259" key="6">
    <source>
        <dbReference type="Pfam" id="PF00441"/>
    </source>
</evidence>
<dbReference type="GO" id="GO:0050660">
    <property type="term" value="F:flavin adenine dinucleotide binding"/>
    <property type="evidence" value="ECO:0007669"/>
    <property type="project" value="InterPro"/>
</dbReference>
<evidence type="ECO:0000313" key="9">
    <source>
        <dbReference type="Proteomes" id="UP000028702"/>
    </source>
</evidence>
<dbReference type="Gene3D" id="1.10.540.10">
    <property type="entry name" value="Acyl-CoA dehydrogenase/oxidase, N-terminal domain"/>
    <property type="match status" value="1"/>
</dbReference>
<organism evidence="8 9">
    <name type="scientific">Tepidicaulis marinus</name>
    <dbReference type="NCBI Taxonomy" id="1333998"/>
    <lineage>
        <taxon>Bacteria</taxon>
        <taxon>Pseudomonadati</taxon>
        <taxon>Pseudomonadota</taxon>
        <taxon>Alphaproteobacteria</taxon>
        <taxon>Hyphomicrobiales</taxon>
        <taxon>Parvibaculaceae</taxon>
        <taxon>Tepidicaulis</taxon>
    </lineage>
</organism>
<dbReference type="AlphaFoldDB" id="A0A081BAT4"/>
<keyword evidence="5" id="KW-0560">Oxidoreductase</keyword>
<comment type="caution">
    <text evidence="8">The sequence shown here is derived from an EMBL/GenBank/DDBJ whole genome shotgun (WGS) entry which is preliminary data.</text>
</comment>
<evidence type="ECO:0000256" key="3">
    <source>
        <dbReference type="ARBA" id="ARBA00022630"/>
    </source>
</evidence>
<dbReference type="eggNOG" id="COG1960">
    <property type="taxonomic scope" value="Bacteria"/>
</dbReference>
<keyword evidence="4" id="KW-0274">FAD</keyword>
<dbReference type="InterPro" id="IPR009075">
    <property type="entry name" value="AcylCo_DH/oxidase_C"/>
</dbReference>
<dbReference type="SUPFAM" id="SSF47203">
    <property type="entry name" value="Acyl-CoA dehydrogenase C-terminal domain-like"/>
    <property type="match status" value="1"/>
</dbReference>
<gene>
    <name evidence="8" type="ORF">M2A_1651</name>
</gene>
<dbReference type="RefSeq" id="WP_045445656.1">
    <property type="nucleotide sequence ID" value="NZ_BBIO01000007.1"/>
</dbReference>
<reference evidence="8 9" key="1">
    <citation type="submission" date="2014-07" db="EMBL/GenBank/DDBJ databases">
        <title>Tepidicaulis marinum gen. nov., sp. nov., a novel marine bacterium denitrifying nitrate to nitrous oxide strictly under microaerobic conditions.</title>
        <authorList>
            <person name="Takeuchi M."/>
            <person name="Yamagishi T."/>
            <person name="Kamagata Y."/>
            <person name="Oshima K."/>
            <person name="Hattori M."/>
            <person name="Katayama T."/>
            <person name="Hanada S."/>
            <person name="Tamaki H."/>
            <person name="Marumo K."/>
            <person name="Maeda H."/>
            <person name="Nedachi M."/>
            <person name="Iwasaki W."/>
            <person name="Suwa Y."/>
            <person name="Sakata S."/>
        </authorList>
    </citation>
    <scope>NUCLEOTIDE SEQUENCE [LARGE SCALE GENOMIC DNA]</scope>
    <source>
        <strain evidence="8 9">MA2</strain>
    </source>
</reference>
<dbReference type="InterPro" id="IPR036250">
    <property type="entry name" value="AcylCo_DH-like_C"/>
</dbReference>
<protein>
    <submittedName>
        <fullName evidence="8">Acyl-CoA dehydrogenase domain-containing protein</fullName>
    </submittedName>
</protein>
<comment type="similarity">
    <text evidence="2">Belongs to the acyl-CoA dehydrogenase family.</text>
</comment>
<dbReference type="PANTHER" id="PTHR43884:SF20">
    <property type="entry name" value="ACYL-COA DEHYDROGENASE FADE28"/>
    <property type="match status" value="1"/>
</dbReference>
<accession>A0A081BAT4</accession>
<dbReference type="InterPro" id="IPR013786">
    <property type="entry name" value="AcylCoA_DH/ox_N"/>
</dbReference>
<evidence type="ECO:0000256" key="5">
    <source>
        <dbReference type="ARBA" id="ARBA00023002"/>
    </source>
</evidence>
<dbReference type="Proteomes" id="UP000028702">
    <property type="component" value="Unassembled WGS sequence"/>
</dbReference>
<keyword evidence="3" id="KW-0285">Flavoprotein</keyword>
<evidence type="ECO:0000256" key="1">
    <source>
        <dbReference type="ARBA" id="ARBA00001974"/>
    </source>
</evidence>
<feature type="domain" description="Acyl-CoA dehydrogenase/oxidase N-terminal" evidence="7">
    <location>
        <begin position="3"/>
        <end position="95"/>
    </location>
</feature>
<evidence type="ECO:0000313" key="8">
    <source>
        <dbReference type="EMBL" id="GAK45152.1"/>
    </source>
</evidence>
<evidence type="ECO:0000259" key="7">
    <source>
        <dbReference type="Pfam" id="PF02771"/>
    </source>
</evidence>
<evidence type="ECO:0000256" key="2">
    <source>
        <dbReference type="ARBA" id="ARBA00009347"/>
    </source>
</evidence>
<dbReference type="InterPro" id="IPR037069">
    <property type="entry name" value="AcylCoA_DH/ox_N_sf"/>
</dbReference>
<dbReference type="Pfam" id="PF02771">
    <property type="entry name" value="Acyl-CoA_dh_N"/>
    <property type="match status" value="1"/>
</dbReference>
<proteinExistence type="inferred from homology"/>
<keyword evidence="9" id="KW-1185">Reference proteome</keyword>
<name>A0A081BAT4_9HYPH</name>
<dbReference type="EMBL" id="BBIO01000007">
    <property type="protein sequence ID" value="GAK45152.1"/>
    <property type="molecule type" value="Genomic_DNA"/>
</dbReference>
<dbReference type="Pfam" id="PF00441">
    <property type="entry name" value="Acyl-CoA_dh_1"/>
    <property type="match status" value="1"/>
</dbReference>
<feature type="domain" description="Acyl-CoA dehydrogenase/oxidase C-terminal" evidence="6">
    <location>
        <begin position="195"/>
        <end position="310"/>
    </location>
</feature>
<dbReference type="STRING" id="1333998.M2A_1651"/>
<dbReference type="GO" id="GO:0003995">
    <property type="term" value="F:acyl-CoA dehydrogenase activity"/>
    <property type="evidence" value="ECO:0007669"/>
    <property type="project" value="TreeGrafter"/>
</dbReference>
<evidence type="ECO:0000256" key="4">
    <source>
        <dbReference type="ARBA" id="ARBA00022827"/>
    </source>
</evidence>
<dbReference type="SUPFAM" id="SSF56645">
    <property type="entry name" value="Acyl-CoA dehydrogenase NM domain-like"/>
    <property type="match status" value="1"/>
</dbReference>